<comment type="caution">
    <text evidence="2">The sequence shown here is derived from an EMBL/GenBank/DDBJ whole genome shotgun (WGS) entry which is preliminary data.</text>
</comment>
<keyword evidence="1" id="KW-0472">Membrane</keyword>
<evidence type="ECO:0000313" key="2">
    <source>
        <dbReference type="EMBL" id="PQJ27435.1"/>
    </source>
</evidence>
<feature type="transmembrane region" description="Helical" evidence="1">
    <location>
        <begin position="75"/>
        <end position="94"/>
    </location>
</feature>
<dbReference type="Proteomes" id="UP000239907">
    <property type="component" value="Unassembled WGS sequence"/>
</dbReference>
<evidence type="ECO:0000256" key="1">
    <source>
        <dbReference type="SAM" id="Phobius"/>
    </source>
</evidence>
<accession>A0A2S7TXF0</accession>
<reference evidence="2 3" key="1">
    <citation type="submission" date="2016-12" db="EMBL/GenBank/DDBJ databases">
        <title>Study of bacterial adaptation to deep sea.</title>
        <authorList>
            <person name="Song J."/>
            <person name="Yoshizawa S."/>
            <person name="Kogure K."/>
        </authorList>
    </citation>
    <scope>NUCLEOTIDE SEQUENCE [LARGE SCALE GENOMIC DNA]</scope>
    <source>
        <strain evidence="2 3">SAORIC-165</strain>
    </source>
</reference>
<keyword evidence="1" id="KW-1133">Transmembrane helix</keyword>
<name>A0A2S7TXF0_9BACT</name>
<proteinExistence type="predicted"/>
<dbReference type="EMBL" id="MQWA01000001">
    <property type="protein sequence ID" value="PQJ27435.1"/>
    <property type="molecule type" value="Genomic_DNA"/>
</dbReference>
<sequence>MKDTITAAAGLLGVILLAATLVQGVMSWRFMSESDEFKQMLKDEQYAYYDELGTDKITMASEQIRLTKIIKVKSYALHGAVGGALLFFVSYVNMKKKENG</sequence>
<dbReference type="RefSeq" id="WP_105041921.1">
    <property type="nucleotide sequence ID" value="NZ_MQWA01000001.1"/>
</dbReference>
<dbReference type="AlphaFoldDB" id="A0A2S7TXF0"/>
<evidence type="ECO:0000313" key="3">
    <source>
        <dbReference type="Proteomes" id="UP000239907"/>
    </source>
</evidence>
<organism evidence="2 3">
    <name type="scientific">Rubritalea profundi</name>
    <dbReference type="NCBI Taxonomy" id="1658618"/>
    <lineage>
        <taxon>Bacteria</taxon>
        <taxon>Pseudomonadati</taxon>
        <taxon>Verrucomicrobiota</taxon>
        <taxon>Verrucomicrobiia</taxon>
        <taxon>Verrucomicrobiales</taxon>
        <taxon>Rubritaleaceae</taxon>
        <taxon>Rubritalea</taxon>
    </lineage>
</organism>
<gene>
    <name evidence="2" type="ORF">BSZ32_02275</name>
</gene>
<protein>
    <submittedName>
        <fullName evidence="2">Uncharacterized protein</fullName>
    </submittedName>
</protein>
<keyword evidence="1" id="KW-0812">Transmembrane</keyword>
<keyword evidence="3" id="KW-1185">Reference proteome</keyword>